<keyword evidence="1" id="KW-0808">Transferase</keyword>
<keyword evidence="2" id="KW-1185">Reference proteome</keyword>
<comment type="caution">
    <text evidence="1">The sequence shown here is derived from an EMBL/GenBank/DDBJ whole genome shotgun (WGS) entry which is preliminary data.</text>
</comment>
<dbReference type="EMBL" id="VFOU01000002">
    <property type="protein sequence ID" value="TQL72436.1"/>
    <property type="molecule type" value="Genomic_DNA"/>
</dbReference>
<sequence>MLRDIIRGNMKSPNLITPTEIQRPNKLYRETVRAGVAVTSTHHAELGALLDQISPQVDEVFVYLVGTEAIPETLQQAAKNVRFFSGPDLGPLGKFVFLEDFIGYYIPLDVNRQYGRYHVTKLIAAIESYNRRAVVGWLPERMVATCSQTSPADAPEGIFDRSALAKKQTAEALDCSNIGFHTDTFRFDYRCSTADIPVEISFAQQARQSSVDLIVLHKEANSAPLVLSAISENQAGRAQVAGHRDEETDEPRLVSYSPSLPARRPKRVSIIGRANRARWKKGGILKSVLLTEEMLSAHGCTVELVDIDDRKVFKLDSPDVLIVYVGDPERPDFAKVHKIVEYHAGKGIPTLVNLSEDHFPTRTVEIQKVMSAWQDRFRGLVAMMTFSHNVDSRPEYEAFSSSIVPLPKTLTFSHREYAEYYKTSGIFVGDVAKLSDPRIVGPLVPDMLRKLRAAIPEAKIFGLQQYKSKYDMPKGIDEVWPFMSPADLAMRLTRVRLMVSFPKYATYEMVPVEASALGVPLLYADMPQSLNEAIGFAGYRYRDTFDLINSAQAIYRDPILWRQYSRSGINRAASQDYDVTSAKIYLAVKNFVERHNAKKIWS</sequence>
<dbReference type="Gene3D" id="3.40.50.2000">
    <property type="entry name" value="Glycogen Phosphorylase B"/>
    <property type="match status" value="1"/>
</dbReference>
<organism evidence="1 2">
    <name type="scientific">Enteractinococcus coprophilus</name>
    <dbReference type="NCBI Taxonomy" id="1027633"/>
    <lineage>
        <taxon>Bacteria</taxon>
        <taxon>Bacillati</taxon>
        <taxon>Actinomycetota</taxon>
        <taxon>Actinomycetes</taxon>
        <taxon>Micrococcales</taxon>
        <taxon>Micrococcaceae</taxon>
    </lineage>
</organism>
<dbReference type="SUPFAM" id="SSF53756">
    <property type="entry name" value="UDP-Glycosyltransferase/glycogen phosphorylase"/>
    <property type="match status" value="1"/>
</dbReference>
<proteinExistence type="predicted"/>
<gene>
    <name evidence="1" type="ORF">FB556_1086</name>
</gene>
<dbReference type="GO" id="GO:0016740">
    <property type="term" value="F:transferase activity"/>
    <property type="evidence" value="ECO:0007669"/>
    <property type="project" value="UniProtKB-KW"/>
</dbReference>
<protein>
    <submittedName>
        <fullName evidence="1">Glycosyltransferase involved in cell wall biosynthesis</fullName>
    </submittedName>
</protein>
<reference evidence="1 2" key="1">
    <citation type="submission" date="2019-06" db="EMBL/GenBank/DDBJ databases">
        <title>Sequencing the genomes of 1000 actinobacteria strains.</title>
        <authorList>
            <person name="Klenk H.-P."/>
        </authorList>
    </citation>
    <scope>NUCLEOTIDE SEQUENCE [LARGE SCALE GENOMIC DNA]</scope>
    <source>
        <strain evidence="1 2">DSM 24083</strain>
    </source>
</reference>
<name>A0A543AIU2_9MICC</name>
<evidence type="ECO:0000313" key="1">
    <source>
        <dbReference type="EMBL" id="TQL72436.1"/>
    </source>
</evidence>
<evidence type="ECO:0000313" key="2">
    <source>
        <dbReference type="Proteomes" id="UP000319746"/>
    </source>
</evidence>
<dbReference type="AlphaFoldDB" id="A0A543AIU2"/>
<accession>A0A543AIU2</accession>
<dbReference type="Proteomes" id="UP000319746">
    <property type="component" value="Unassembled WGS sequence"/>
</dbReference>